<feature type="compositionally biased region" description="Basic and acidic residues" evidence="3">
    <location>
        <begin position="446"/>
        <end position="455"/>
    </location>
</feature>
<name>A0AAV2TWN3_CALDB</name>
<dbReference type="Pfam" id="PF08711">
    <property type="entry name" value="Med26"/>
    <property type="match status" value="1"/>
</dbReference>
<sequence>MSNSVVVALVKFGETLGDSAVEEKAKLRVLGTLNEVTLTLSELSESGVGRAVSKLKNVPGELGQTARTLVTKWKRLLRDHLAKESLSLPTEEEPSQADSYEDVQAYHSPSKHESAEGGIKTRPADTSAVTGFDQKPLRASSSRLGSINSAVPTDLADPPHTSKTSSSRNKVTSITHTSSPDSMDSSESVLKVARKRKLGSVVDSIDSSSGMSFMESLNTCSKNRTSKKKKLKRVHTTDGRIETSSSTKTQSSIPMLKPSAAFNAEILSALSEDVDRPDAVCNSPPKSSSSQVFDTDEDDGDLKFKSKKVLWVPKAQQRHPHSSHPGNIDLSTSDERRLGPSSLIDLCLDVIERNLNRVDSVGNVPYELLARALKHVTPEDLARIEKYNPQFVGCSDELWQRHVQRDHQNYRNAHPDPGETWCALYQRLAKEETRRLNRIISQSARRVKEELESRRTTLPTEVITPRQLQRRGTRRPDVNHSSSRANSRNNEGRNSSGQGLVNFRPYNVSHPATNQPVIHPKDRPTPVVSSSLAGSSQSGRSSDGLLNKLRKQFRLGRPR</sequence>
<feature type="compositionally biased region" description="Low complexity" evidence="3">
    <location>
        <begin position="479"/>
        <end position="496"/>
    </location>
</feature>
<dbReference type="PANTHER" id="PTHR15141">
    <property type="entry name" value="TRANSCRIPTION ELONGATION FACTOR B POLYPEPTIDE 3"/>
    <property type="match status" value="1"/>
</dbReference>
<reference evidence="6" key="1">
    <citation type="submission" date="2024-06" db="EMBL/GenBank/DDBJ databases">
        <authorList>
            <person name="Liu X."/>
            <person name="Lenzi L."/>
            <person name="Haldenby T S."/>
            <person name="Uol C."/>
        </authorList>
    </citation>
    <scope>NUCLEOTIDE SEQUENCE</scope>
</reference>
<dbReference type="InterPro" id="IPR035441">
    <property type="entry name" value="TFIIS/LEDGF_dom_sf"/>
</dbReference>
<gene>
    <name evidence="6" type="ORF">CDAUBV1_LOCUS16238</name>
</gene>
<feature type="compositionally biased region" description="Polar residues" evidence="3">
    <location>
        <begin position="161"/>
        <end position="177"/>
    </location>
</feature>
<keyword evidence="2" id="KW-0539">Nucleus</keyword>
<comment type="caution">
    <text evidence="6">The sequence shown here is derived from an EMBL/GenBank/DDBJ whole genome shotgun (WGS) entry which is preliminary data.</text>
</comment>
<feature type="compositionally biased region" description="Acidic residues" evidence="3">
    <location>
        <begin position="90"/>
        <end position="101"/>
    </location>
</feature>
<dbReference type="Pfam" id="PF06881">
    <property type="entry name" value="Elongin_A"/>
    <property type="match status" value="1"/>
</dbReference>
<dbReference type="Proteomes" id="UP001497525">
    <property type="component" value="Unassembled WGS sequence"/>
</dbReference>
<dbReference type="GO" id="GO:0070449">
    <property type="term" value="C:elongin complex"/>
    <property type="evidence" value="ECO:0007669"/>
    <property type="project" value="InterPro"/>
</dbReference>
<evidence type="ECO:0000256" key="2">
    <source>
        <dbReference type="PROSITE-ProRule" id="PRU00649"/>
    </source>
</evidence>
<accession>A0AAV2TWN3</accession>
<dbReference type="GO" id="GO:0006368">
    <property type="term" value="P:transcription elongation by RNA polymerase II"/>
    <property type="evidence" value="ECO:0007669"/>
    <property type="project" value="InterPro"/>
</dbReference>
<evidence type="ECO:0000256" key="1">
    <source>
        <dbReference type="ARBA" id="ARBA00021346"/>
    </source>
</evidence>
<evidence type="ECO:0000259" key="4">
    <source>
        <dbReference type="PROSITE" id="PS50181"/>
    </source>
</evidence>
<dbReference type="AlphaFoldDB" id="A0AAV2TWN3"/>
<dbReference type="InterPro" id="IPR051870">
    <property type="entry name" value="Elongin-A_domain"/>
</dbReference>
<feature type="compositionally biased region" description="Basic residues" evidence="3">
    <location>
        <begin position="548"/>
        <end position="559"/>
    </location>
</feature>
<evidence type="ECO:0000313" key="7">
    <source>
        <dbReference type="Proteomes" id="UP001497525"/>
    </source>
</evidence>
<feature type="region of interest" description="Disordered" evidence="3">
    <location>
        <begin position="276"/>
        <end position="298"/>
    </location>
</feature>
<feature type="compositionally biased region" description="Polar residues" evidence="3">
    <location>
        <begin position="139"/>
        <end position="151"/>
    </location>
</feature>
<dbReference type="PROSITE" id="PS50181">
    <property type="entry name" value="FBOX"/>
    <property type="match status" value="1"/>
</dbReference>
<proteinExistence type="predicted"/>
<dbReference type="Gene3D" id="1.20.930.10">
    <property type="entry name" value="Conserved domain common to transcription factors TFIIS, elongin A, CRSP70"/>
    <property type="match status" value="1"/>
</dbReference>
<dbReference type="PANTHER" id="PTHR15141:SF76">
    <property type="entry name" value="TRANSCRIPTION ELONGATION FACTOR B POLYPEPTIDE 3"/>
    <property type="match status" value="1"/>
</dbReference>
<feature type="domain" description="TFIIS N-terminal" evidence="5">
    <location>
        <begin position="4"/>
        <end position="80"/>
    </location>
</feature>
<dbReference type="InterPro" id="IPR017923">
    <property type="entry name" value="TFIIS_N"/>
</dbReference>
<protein>
    <recommendedName>
        <fullName evidence="1">Elongin-A</fullName>
    </recommendedName>
</protein>
<comment type="subcellular location">
    <subcellularLocation>
        <location evidence="2">Nucleus</location>
    </subcellularLocation>
</comment>
<evidence type="ECO:0000313" key="6">
    <source>
        <dbReference type="EMBL" id="CAL5140944.1"/>
    </source>
</evidence>
<organism evidence="6 7">
    <name type="scientific">Calicophoron daubneyi</name>
    <name type="common">Rumen fluke</name>
    <name type="synonym">Paramphistomum daubneyi</name>
    <dbReference type="NCBI Taxonomy" id="300641"/>
    <lineage>
        <taxon>Eukaryota</taxon>
        <taxon>Metazoa</taxon>
        <taxon>Spiralia</taxon>
        <taxon>Lophotrochozoa</taxon>
        <taxon>Platyhelminthes</taxon>
        <taxon>Trematoda</taxon>
        <taxon>Digenea</taxon>
        <taxon>Plagiorchiida</taxon>
        <taxon>Pronocephalata</taxon>
        <taxon>Paramphistomoidea</taxon>
        <taxon>Paramphistomidae</taxon>
        <taxon>Calicophoron</taxon>
    </lineage>
</organism>
<dbReference type="EMBL" id="CAXLJL010000822">
    <property type="protein sequence ID" value="CAL5140944.1"/>
    <property type="molecule type" value="Genomic_DNA"/>
</dbReference>
<feature type="compositionally biased region" description="Low complexity" evidence="3">
    <location>
        <begin position="178"/>
        <end position="188"/>
    </location>
</feature>
<dbReference type="SUPFAM" id="SSF47676">
    <property type="entry name" value="Conserved domain common to transcription factors TFIIS, elongin A, CRSP70"/>
    <property type="match status" value="1"/>
</dbReference>
<evidence type="ECO:0000259" key="5">
    <source>
        <dbReference type="PROSITE" id="PS51319"/>
    </source>
</evidence>
<dbReference type="InterPro" id="IPR010684">
    <property type="entry name" value="RNA_pol_II_trans_fac_SIII_A"/>
</dbReference>
<dbReference type="Gene3D" id="6.10.250.3180">
    <property type="match status" value="1"/>
</dbReference>
<feature type="region of interest" description="Disordered" evidence="3">
    <location>
        <begin position="85"/>
        <end position="188"/>
    </location>
</feature>
<feature type="compositionally biased region" description="Polar residues" evidence="3">
    <location>
        <begin position="284"/>
        <end position="293"/>
    </location>
</feature>
<dbReference type="InterPro" id="IPR001810">
    <property type="entry name" value="F-box_dom"/>
</dbReference>
<dbReference type="PROSITE" id="PS51319">
    <property type="entry name" value="TFIIS_N"/>
    <property type="match status" value="1"/>
</dbReference>
<feature type="region of interest" description="Disordered" evidence="3">
    <location>
        <begin position="313"/>
        <end position="334"/>
    </location>
</feature>
<feature type="region of interest" description="Disordered" evidence="3">
    <location>
        <begin position="445"/>
        <end position="559"/>
    </location>
</feature>
<feature type="compositionally biased region" description="Low complexity" evidence="3">
    <location>
        <begin position="529"/>
        <end position="546"/>
    </location>
</feature>
<evidence type="ECO:0000256" key="3">
    <source>
        <dbReference type="SAM" id="MobiDB-lite"/>
    </source>
</evidence>
<feature type="domain" description="F-box" evidence="4">
    <location>
        <begin position="358"/>
        <end position="402"/>
    </location>
</feature>